<gene>
    <name evidence="2" type="ORF">GCM10022281_00330</name>
</gene>
<evidence type="ECO:0000313" key="2">
    <source>
        <dbReference type="EMBL" id="GAA4025699.1"/>
    </source>
</evidence>
<proteinExistence type="predicted"/>
<reference evidence="3" key="1">
    <citation type="journal article" date="2019" name="Int. J. Syst. Evol. Microbiol.">
        <title>The Global Catalogue of Microorganisms (GCM) 10K type strain sequencing project: providing services to taxonomists for standard genome sequencing and annotation.</title>
        <authorList>
            <consortium name="The Broad Institute Genomics Platform"/>
            <consortium name="The Broad Institute Genome Sequencing Center for Infectious Disease"/>
            <person name="Wu L."/>
            <person name="Ma J."/>
        </authorList>
    </citation>
    <scope>NUCLEOTIDE SEQUENCE [LARGE SCALE GENOMIC DNA]</scope>
    <source>
        <strain evidence="3">JCM 17564</strain>
    </source>
</reference>
<name>A0ABP7TGD7_9SPHN</name>
<evidence type="ECO:0000256" key="1">
    <source>
        <dbReference type="SAM" id="MobiDB-lite"/>
    </source>
</evidence>
<sequence length="339" mass="35130">MPDEWPIAASPEEGGRTPPPIAPPAFGDRRLAAVVQDFFLAPDSRLTEQERALMTAMLHGLVGTIADELRAKLNPATATACAAGPIELIADLTEAGLLQDETLVGVLLRRADVQRLAQAGEGGRTQLQRWTAADDAMVAAAAMALITARGRSRDRFGRAALDLSDLPPVLAQGLILAVAAALGRRCTAPSDLEVARAAAIIVQDLGGEDRVEDLEAALAGALGDARHAPGLLVSLARDGDAGLLAAILAAEAGIPADEAWRALLGGGQQLALLLRLADVPRSEAAPLMANASPGLGIGDPVTSIEAFDHLSDAHVEAIRAELILPPAYRRAKAILARHG</sequence>
<keyword evidence="3" id="KW-1185">Reference proteome</keyword>
<evidence type="ECO:0000313" key="3">
    <source>
        <dbReference type="Proteomes" id="UP001424459"/>
    </source>
</evidence>
<dbReference type="Proteomes" id="UP001424459">
    <property type="component" value="Unassembled WGS sequence"/>
</dbReference>
<dbReference type="RefSeq" id="WP_344694926.1">
    <property type="nucleotide sequence ID" value="NZ_BAABBR010000001.1"/>
</dbReference>
<protein>
    <recommendedName>
        <fullName evidence="4">DUF2336 domain-containing protein</fullName>
    </recommendedName>
</protein>
<feature type="region of interest" description="Disordered" evidence="1">
    <location>
        <begin position="1"/>
        <end position="23"/>
    </location>
</feature>
<comment type="caution">
    <text evidence="2">The sequence shown here is derived from an EMBL/GenBank/DDBJ whole genome shotgun (WGS) entry which is preliminary data.</text>
</comment>
<evidence type="ECO:0008006" key="4">
    <source>
        <dbReference type="Google" id="ProtNLM"/>
    </source>
</evidence>
<accession>A0ABP7TGD7</accession>
<organism evidence="2 3">
    <name type="scientific">Sphingomonas rosea</name>
    <dbReference type="NCBI Taxonomy" id="335605"/>
    <lineage>
        <taxon>Bacteria</taxon>
        <taxon>Pseudomonadati</taxon>
        <taxon>Pseudomonadota</taxon>
        <taxon>Alphaproteobacteria</taxon>
        <taxon>Sphingomonadales</taxon>
        <taxon>Sphingomonadaceae</taxon>
        <taxon>Sphingomonas</taxon>
    </lineage>
</organism>
<dbReference type="EMBL" id="BAABBR010000001">
    <property type="protein sequence ID" value="GAA4025699.1"/>
    <property type="molecule type" value="Genomic_DNA"/>
</dbReference>